<dbReference type="AlphaFoldDB" id="A2EIJ5"/>
<feature type="signal peptide" evidence="2">
    <location>
        <begin position="1"/>
        <end position="16"/>
    </location>
</feature>
<keyword evidence="2" id="KW-0732">Signal</keyword>
<dbReference type="KEGG" id="tva:4765409"/>
<dbReference type="Proteomes" id="UP000001542">
    <property type="component" value="Unassembled WGS sequence"/>
</dbReference>
<dbReference type="RefSeq" id="XP_001319739.1">
    <property type="nucleotide sequence ID" value="XM_001319704.1"/>
</dbReference>
<dbReference type="EMBL" id="DS113398">
    <property type="protein sequence ID" value="EAY07516.1"/>
    <property type="molecule type" value="Genomic_DNA"/>
</dbReference>
<gene>
    <name evidence="3" type="ORF">TVAG_124890</name>
</gene>
<sequence>MILSVVTELLGLPVFGSIFHFCAEPNSPKTLLYAYIVNDVVAASVCLATASPSFYRFMKEPDGQNDVITEDDAADEDDSVNIADSL</sequence>
<evidence type="ECO:0000313" key="3">
    <source>
        <dbReference type="EMBL" id="EAY07516.1"/>
    </source>
</evidence>
<feature type="compositionally biased region" description="Acidic residues" evidence="1">
    <location>
        <begin position="68"/>
        <end position="79"/>
    </location>
</feature>
<reference evidence="3" key="1">
    <citation type="submission" date="2006-10" db="EMBL/GenBank/DDBJ databases">
        <authorList>
            <person name="Amadeo P."/>
            <person name="Zhao Q."/>
            <person name="Wortman J."/>
            <person name="Fraser-Liggett C."/>
            <person name="Carlton J."/>
        </authorList>
    </citation>
    <scope>NUCLEOTIDE SEQUENCE</scope>
    <source>
        <strain evidence="3">G3</strain>
    </source>
</reference>
<dbReference type="VEuPathDB" id="TrichDB:TVAGG3_0199830"/>
<evidence type="ECO:0000256" key="2">
    <source>
        <dbReference type="SAM" id="SignalP"/>
    </source>
</evidence>
<feature type="chain" id="PRO_5002643448" evidence="2">
    <location>
        <begin position="17"/>
        <end position="86"/>
    </location>
</feature>
<proteinExistence type="predicted"/>
<dbReference type="VEuPathDB" id="TrichDB:TVAG_124890"/>
<dbReference type="InParanoid" id="A2EIJ5"/>
<keyword evidence="4" id="KW-1185">Reference proteome</keyword>
<protein>
    <submittedName>
        <fullName evidence="3">Uncharacterized protein</fullName>
    </submittedName>
</protein>
<feature type="region of interest" description="Disordered" evidence="1">
    <location>
        <begin position="66"/>
        <end position="86"/>
    </location>
</feature>
<evidence type="ECO:0000256" key="1">
    <source>
        <dbReference type="SAM" id="MobiDB-lite"/>
    </source>
</evidence>
<accession>A2EIJ5</accession>
<reference evidence="3" key="2">
    <citation type="journal article" date="2007" name="Science">
        <title>Draft genome sequence of the sexually transmitted pathogen Trichomonas vaginalis.</title>
        <authorList>
            <person name="Carlton J.M."/>
            <person name="Hirt R.P."/>
            <person name="Silva J.C."/>
            <person name="Delcher A.L."/>
            <person name="Schatz M."/>
            <person name="Zhao Q."/>
            <person name="Wortman J.R."/>
            <person name="Bidwell S.L."/>
            <person name="Alsmark U.C.M."/>
            <person name="Besteiro S."/>
            <person name="Sicheritz-Ponten T."/>
            <person name="Noel C.J."/>
            <person name="Dacks J.B."/>
            <person name="Foster P.G."/>
            <person name="Simillion C."/>
            <person name="Van de Peer Y."/>
            <person name="Miranda-Saavedra D."/>
            <person name="Barton G.J."/>
            <person name="Westrop G.D."/>
            <person name="Mueller S."/>
            <person name="Dessi D."/>
            <person name="Fiori P.L."/>
            <person name="Ren Q."/>
            <person name="Paulsen I."/>
            <person name="Zhang H."/>
            <person name="Bastida-Corcuera F.D."/>
            <person name="Simoes-Barbosa A."/>
            <person name="Brown M.T."/>
            <person name="Hayes R.D."/>
            <person name="Mukherjee M."/>
            <person name="Okumura C.Y."/>
            <person name="Schneider R."/>
            <person name="Smith A.J."/>
            <person name="Vanacova S."/>
            <person name="Villalvazo M."/>
            <person name="Haas B.J."/>
            <person name="Pertea M."/>
            <person name="Feldblyum T.V."/>
            <person name="Utterback T.R."/>
            <person name="Shu C.L."/>
            <person name="Osoegawa K."/>
            <person name="de Jong P.J."/>
            <person name="Hrdy I."/>
            <person name="Horvathova L."/>
            <person name="Zubacova Z."/>
            <person name="Dolezal P."/>
            <person name="Malik S.B."/>
            <person name="Logsdon J.M. Jr."/>
            <person name="Henze K."/>
            <person name="Gupta A."/>
            <person name="Wang C.C."/>
            <person name="Dunne R.L."/>
            <person name="Upcroft J.A."/>
            <person name="Upcroft P."/>
            <person name="White O."/>
            <person name="Salzberg S.L."/>
            <person name="Tang P."/>
            <person name="Chiu C.-H."/>
            <person name="Lee Y.-S."/>
            <person name="Embley T.M."/>
            <person name="Coombs G.H."/>
            <person name="Mottram J.C."/>
            <person name="Tachezy J."/>
            <person name="Fraser-Liggett C.M."/>
            <person name="Johnson P.J."/>
        </authorList>
    </citation>
    <scope>NUCLEOTIDE SEQUENCE [LARGE SCALE GENOMIC DNA]</scope>
    <source>
        <strain evidence="3">G3</strain>
    </source>
</reference>
<name>A2EIJ5_TRIV3</name>
<organism evidence="3 4">
    <name type="scientific">Trichomonas vaginalis (strain ATCC PRA-98 / G3)</name>
    <dbReference type="NCBI Taxonomy" id="412133"/>
    <lineage>
        <taxon>Eukaryota</taxon>
        <taxon>Metamonada</taxon>
        <taxon>Parabasalia</taxon>
        <taxon>Trichomonadida</taxon>
        <taxon>Trichomonadidae</taxon>
        <taxon>Trichomonas</taxon>
    </lineage>
</organism>
<evidence type="ECO:0000313" key="4">
    <source>
        <dbReference type="Proteomes" id="UP000001542"/>
    </source>
</evidence>